<feature type="active site" description="Acyl-thioester intermediate" evidence="4">
    <location>
        <position position="88"/>
    </location>
</feature>
<evidence type="ECO:0000256" key="1">
    <source>
        <dbReference type="ARBA" id="ARBA00010982"/>
    </source>
</evidence>
<feature type="active site" description="Proton acceptor" evidence="4">
    <location>
        <position position="347"/>
    </location>
</feature>
<accession>A0A6V8MWT0</accession>
<dbReference type="PANTHER" id="PTHR18919">
    <property type="entry name" value="ACETYL-COA C-ACYLTRANSFERASE"/>
    <property type="match status" value="1"/>
</dbReference>
<dbReference type="PROSITE" id="PS00099">
    <property type="entry name" value="THIOLASE_3"/>
    <property type="match status" value="1"/>
</dbReference>
<evidence type="ECO:0000313" key="9">
    <source>
        <dbReference type="Proteomes" id="UP000568888"/>
    </source>
</evidence>
<dbReference type="PANTHER" id="PTHR18919:SF138">
    <property type="entry name" value="ACETYL-COA C-ACETYLTRANSFERASE"/>
    <property type="match status" value="1"/>
</dbReference>
<comment type="similarity">
    <text evidence="1 5">Belongs to the thiolase-like superfamily. Thiolase family.</text>
</comment>
<evidence type="ECO:0000259" key="6">
    <source>
        <dbReference type="Pfam" id="PF00108"/>
    </source>
</evidence>
<dbReference type="RefSeq" id="WP_183346833.1">
    <property type="nucleotide sequence ID" value="NZ_BLXY01000002.1"/>
</dbReference>
<dbReference type="Pfam" id="PF02803">
    <property type="entry name" value="Thiolase_C"/>
    <property type="match status" value="1"/>
</dbReference>
<dbReference type="SUPFAM" id="SSF53901">
    <property type="entry name" value="Thiolase-like"/>
    <property type="match status" value="2"/>
</dbReference>
<keyword evidence="2 5" id="KW-0808">Transferase</keyword>
<feature type="domain" description="Thiolase C-terminal" evidence="7">
    <location>
        <begin position="268"/>
        <end position="390"/>
    </location>
</feature>
<dbReference type="PROSITE" id="PS00098">
    <property type="entry name" value="THIOLASE_1"/>
    <property type="match status" value="1"/>
</dbReference>
<reference evidence="9" key="1">
    <citation type="submission" date="2020-06" db="EMBL/GenBank/DDBJ databases">
        <title>Draft genomic sequecing of Geomonas sp. Red736.</title>
        <authorList>
            <person name="Itoh H."/>
            <person name="Xu Z.X."/>
            <person name="Ushijima N."/>
            <person name="Masuda Y."/>
            <person name="Shiratori Y."/>
            <person name="Senoo K."/>
        </authorList>
    </citation>
    <scope>NUCLEOTIDE SEQUENCE [LARGE SCALE GENOMIC DNA]</scope>
    <source>
        <strain evidence="9">Red736</strain>
    </source>
</reference>
<dbReference type="AlphaFoldDB" id="A0A6V8MWT0"/>
<sequence>MQDVFVVESLRTPFGSFGGALSDVEAPVLGGTVIKALLERADLNPAQVDEVIAGQVLGAGVGQAPARQAMRYAGIPDAAHALTINKVCGSGLKSIMLGAGSIMLGDSEVVIAGGMENMSLAPFVLKKARYGYRMGHGELTDLMIYDGLQDPYSGRHMGDIAEEAAARHALSREAQDQFTIRSYTRAQEAVRGGIFKDEIVPVLKKGRGGEVTVAEDEEPFKVDFAKLPALKPVFRKDGTITAANASTINDGAAFSLLAGADAVKRLNLKPKARIVAHATCSLHPERYTEAPVGAIEVACAKAGLKTKDIDLFEVNEAFALVAMIAIKDLNLDPEKVNVNGGACAIGHPIGASGGRLAATVVRELHRRNARYGLATLCIGGGEAVAVVFERV</sequence>
<evidence type="ECO:0000313" key="8">
    <source>
        <dbReference type="EMBL" id="GFO64023.1"/>
    </source>
</evidence>
<gene>
    <name evidence="8" type="primary">thlA_1</name>
    <name evidence="8" type="ORF">GMPD_19420</name>
</gene>
<dbReference type="EMBL" id="BLXY01000002">
    <property type="protein sequence ID" value="GFO64023.1"/>
    <property type="molecule type" value="Genomic_DNA"/>
</dbReference>
<dbReference type="GO" id="GO:0003988">
    <property type="term" value="F:acetyl-CoA C-acyltransferase activity"/>
    <property type="evidence" value="ECO:0007669"/>
    <property type="project" value="UniProtKB-ARBA"/>
</dbReference>
<dbReference type="InterPro" id="IPR016039">
    <property type="entry name" value="Thiolase-like"/>
</dbReference>
<dbReference type="InterPro" id="IPR020616">
    <property type="entry name" value="Thiolase_N"/>
</dbReference>
<dbReference type="FunFam" id="3.40.47.10:FF:000010">
    <property type="entry name" value="Acetyl-CoA acetyltransferase (Thiolase)"/>
    <property type="match status" value="1"/>
</dbReference>
<evidence type="ECO:0000256" key="4">
    <source>
        <dbReference type="PIRSR" id="PIRSR000429-1"/>
    </source>
</evidence>
<dbReference type="InterPro" id="IPR020617">
    <property type="entry name" value="Thiolase_C"/>
</dbReference>
<dbReference type="CDD" id="cd00751">
    <property type="entry name" value="thiolase"/>
    <property type="match status" value="1"/>
</dbReference>
<evidence type="ECO:0000256" key="2">
    <source>
        <dbReference type="ARBA" id="ARBA00022679"/>
    </source>
</evidence>
<dbReference type="InterPro" id="IPR020615">
    <property type="entry name" value="Thiolase_acyl_enz_int_AS"/>
</dbReference>
<dbReference type="Gene3D" id="3.40.47.10">
    <property type="match status" value="2"/>
</dbReference>
<feature type="domain" description="Thiolase N-terminal" evidence="6">
    <location>
        <begin position="4"/>
        <end position="258"/>
    </location>
</feature>
<name>A0A6V8MWT0_9BACT</name>
<evidence type="ECO:0000256" key="5">
    <source>
        <dbReference type="RuleBase" id="RU003557"/>
    </source>
</evidence>
<dbReference type="Proteomes" id="UP000568888">
    <property type="component" value="Unassembled WGS sequence"/>
</dbReference>
<dbReference type="InterPro" id="IPR002155">
    <property type="entry name" value="Thiolase"/>
</dbReference>
<dbReference type="Pfam" id="PF00108">
    <property type="entry name" value="Thiolase_N"/>
    <property type="match status" value="1"/>
</dbReference>
<protein>
    <submittedName>
        <fullName evidence="8">Acetyl-CoA acetyltransferase</fullName>
    </submittedName>
</protein>
<dbReference type="PIRSF" id="PIRSF000429">
    <property type="entry name" value="Ac-CoA_Ac_transf"/>
    <property type="match status" value="1"/>
</dbReference>
<evidence type="ECO:0000256" key="3">
    <source>
        <dbReference type="ARBA" id="ARBA00023315"/>
    </source>
</evidence>
<dbReference type="InterPro" id="IPR020610">
    <property type="entry name" value="Thiolase_AS"/>
</dbReference>
<dbReference type="NCBIfam" id="TIGR01930">
    <property type="entry name" value="AcCoA-C-Actrans"/>
    <property type="match status" value="1"/>
</dbReference>
<organism evidence="8 9">
    <name type="scientific">Geomonas paludis</name>
    <dbReference type="NCBI Taxonomy" id="2740185"/>
    <lineage>
        <taxon>Bacteria</taxon>
        <taxon>Pseudomonadati</taxon>
        <taxon>Thermodesulfobacteriota</taxon>
        <taxon>Desulfuromonadia</taxon>
        <taxon>Geobacterales</taxon>
        <taxon>Geobacteraceae</taxon>
        <taxon>Geomonas</taxon>
    </lineage>
</organism>
<keyword evidence="3 5" id="KW-0012">Acyltransferase</keyword>
<proteinExistence type="inferred from homology"/>
<feature type="active site" description="Proton acceptor" evidence="4">
    <location>
        <position position="377"/>
    </location>
</feature>
<evidence type="ECO:0000259" key="7">
    <source>
        <dbReference type="Pfam" id="PF02803"/>
    </source>
</evidence>
<comment type="caution">
    <text evidence="8">The sequence shown here is derived from an EMBL/GenBank/DDBJ whole genome shotgun (WGS) entry which is preliminary data.</text>
</comment>